<accession>A0A7C9GRB8</accession>
<protein>
    <submittedName>
        <fullName evidence="3">HAD-IIA family hydrolase</fullName>
    </submittedName>
</protein>
<dbReference type="GO" id="GO:0046872">
    <property type="term" value="F:metal ion binding"/>
    <property type="evidence" value="ECO:0007669"/>
    <property type="project" value="UniProtKB-KW"/>
</dbReference>
<dbReference type="Pfam" id="PF13344">
    <property type="entry name" value="Hydrolase_6"/>
    <property type="match status" value="1"/>
</dbReference>
<dbReference type="AlphaFoldDB" id="A0A7C9GRB8"/>
<dbReference type="InterPro" id="IPR023214">
    <property type="entry name" value="HAD_sf"/>
</dbReference>
<reference evidence="3 4" key="1">
    <citation type="journal article" date="2019" name="Nature">
        <title>A new antibiotic selectively kills Gram-negative pathogens.</title>
        <authorList>
            <person name="Imai Y."/>
            <person name="Meyer K.J."/>
            <person name="Iinishi A."/>
            <person name="Favre-Godal Q."/>
            <person name="Green R."/>
            <person name="Manuse S."/>
            <person name="Caboni M."/>
            <person name="Mori M."/>
            <person name="Niles S."/>
            <person name="Ghiglieri M."/>
            <person name="Honrao C."/>
            <person name="Ma X."/>
            <person name="Guo J.J."/>
            <person name="Makriyannis A."/>
            <person name="Linares-Otoya L."/>
            <person name="Boehringer N."/>
            <person name="Wuisan Z.G."/>
            <person name="Kaur H."/>
            <person name="Wu R."/>
            <person name="Mateus A."/>
            <person name="Typas A."/>
            <person name="Savitski M.M."/>
            <person name="Espinoza J.L."/>
            <person name="O'Rourke A."/>
            <person name="Nelson K.E."/>
            <person name="Hiller S."/>
            <person name="Noinaj N."/>
            <person name="Schaeberle T.F."/>
            <person name="D'Onofrio A."/>
            <person name="Lewis K."/>
        </authorList>
    </citation>
    <scope>NUCLEOTIDE SEQUENCE [LARGE SCALE GENOMIC DNA]</scope>
    <source>
        <strain evidence="3 4">HGB 1456</strain>
    </source>
</reference>
<organism evidence="3 4">
    <name type="scientific">Photorhabdus khanii</name>
    <dbReference type="NCBI Taxonomy" id="1004150"/>
    <lineage>
        <taxon>Bacteria</taxon>
        <taxon>Pseudomonadati</taxon>
        <taxon>Pseudomonadota</taxon>
        <taxon>Gammaproteobacteria</taxon>
        <taxon>Enterobacterales</taxon>
        <taxon>Morganellaceae</taxon>
        <taxon>Photorhabdus</taxon>
    </lineage>
</organism>
<dbReference type="InterPro" id="IPR006357">
    <property type="entry name" value="HAD-SF_hydro_IIA"/>
</dbReference>
<name>A0A7C9GRB8_9GAMM</name>
<evidence type="ECO:0000313" key="4">
    <source>
        <dbReference type="Proteomes" id="UP000481739"/>
    </source>
</evidence>
<dbReference type="SUPFAM" id="SSF53448">
    <property type="entry name" value="Nucleotide-diphospho-sugar transferases"/>
    <property type="match status" value="1"/>
</dbReference>
<dbReference type="GO" id="GO:0016779">
    <property type="term" value="F:nucleotidyltransferase activity"/>
    <property type="evidence" value="ECO:0007669"/>
    <property type="project" value="UniProtKB-ARBA"/>
</dbReference>
<evidence type="ECO:0000259" key="2">
    <source>
        <dbReference type="Pfam" id="PF00483"/>
    </source>
</evidence>
<dbReference type="Pfam" id="PF00483">
    <property type="entry name" value="NTP_transferase"/>
    <property type="match status" value="1"/>
</dbReference>
<feature type="domain" description="Nucleotidyl transferase" evidence="2">
    <location>
        <begin position="3"/>
        <end position="114"/>
    </location>
</feature>
<comment type="caution">
    <text evidence="3">The sequence shown here is derived from an EMBL/GenBank/DDBJ whole genome shotgun (WGS) entry which is preliminary data.</text>
</comment>
<dbReference type="EMBL" id="WHZZ01000009">
    <property type="protein sequence ID" value="MQL49790.1"/>
    <property type="molecule type" value="Genomic_DNA"/>
</dbReference>
<dbReference type="NCBIfam" id="TIGR01460">
    <property type="entry name" value="HAD-SF-IIA"/>
    <property type="match status" value="1"/>
</dbReference>
<dbReference type="Gene3D" id="3.40.50.1000">
    <property type="entry name" value="HAD superfamily/HAD-like"/>
    <property type="match status" value="2"/>
</dbReference>
<keyword evidence="3" id="KW-0378">Hydrolase</keyword>
<dbReference type="SUPFAM" id="SSF56784">
    <property type="entry name" value="HAD-like"/>
    <property type="match status" value="1"/>
</dbReference>
<keyword evidence="1" id="KW-0479">Metal-binding</keyword>
<dbReference type="CDD" id="cd02523">
    <property type="entry name" value="PC_cytidylyltransferase"/>
    <property type="match status" value="1"/>
</dbReference>
<sequence length="498" mass="56099">MLGIILAAGVGSRLRPMTNSKPKCLVTTAGKTILQYQLDAYRKAGIKDIVIIVGYEGNKIVEYCKHIKDLNISIIHNEIYEDSNNMYSFYLAKNKAYGKSFILNNADLSIDDDIIYELVNSSKENLIAVDVGLYNDESMKISVNENNLINNIAKNLNKDKSLGCSIDFYKFSAESSKIFFDEISSIIEVEENLKDWTEVAMQRLFINEKLKFEVLNINGKDWVEIDNYIDLALSDKIFSQKDKKINSFKNYIFDLDGTIYVGNNIIEGAIDKLKELKSKGKNIRFLSNNSSKNKDEYRNKLANYGIECDKSEIVLSTDILIKFLKKNKVHKIYVLGTKSLQTTIINAGFEICTHKPEYVILGYDTELTYSKLITAFRLLNNSIDLIATHCDNYCPSEVGPIPDIGALLALIKATNGVEPKHIFGKPSCIMIDSLCEIGNFNKEETIMIGDRLHTDIKMAQDSGIASLLVLSGETSRDIAEFSDIKPKYILNDVSEIDC</sequence>
<dbReference type="InterPro" id="IPR029044">
    <property type="entry name" value="Nucleotide-diphossugar_trans"/>
</dbReference>
<proteinExistence type="predicted"/>
<evidence type="ECO:0000313" key="3">
    <source>
        <dbReference type="EMBL" id="MQL49790.1"/>
    </source>
</evidence>
<dbReference type="Pfam" id="PF13242">
    <property type="entry name" value="Hydrolase_like"/>
    <property type="match status" value="1"/>
</dbReference>
<dbReference type="InterPro" id="IPR036412">
    <property type="entry name" value="HAD-like_sf"/>
</dbReference>
<evidence type="ECO:0000256" key="1">
    <source>
        <dbReference type="ARBA" id="ARBA00022723"/>
    </source>
</evidence>
<dbReference type="GO" id="GO:0016791">
    <property type="term" value="F:phosphatase activity"/>
    <property type="evidence" value="ECO:0007669"/>
    <property type="project" value="TreeGrafter"/>
</dbReference>
<dbReference type="Proteomes" id="UP000481739">
    <property type="component" value="Unassembled WGS sequence"/>
</dbReference>
<dbReference type="GO" id="GO:0005737">
    <property type="term" value="C:cytoplasm"/>
    <property type="evidence" value="ECO:0007669"/>
    <property type="project" value="TreeGrafter"/>
</dbReference>
<gene>
    <name evidence="3" type="ORF">GEA64_18320</name>
</gene>
<dbReference type="RefSeq" id="WP_152963651.1">
    <property type="nucleotide sequence ID" value="NZ_CAWOZU010000024.1"/>
</dbReference>
<dbReference type="Gene3D" id="3.90.550.10">
    <property type="entry name" value="Spore Coat Polysaccharide Biosynthesis Protein SpsA, Chain A"/>
    <property type="match status" value="1"/>
</dbReference>
<dbReference type="PANTHER" id="PTHR19288">
    <property type="entry name" value="4-NITROPHENYLPHOSPHATASE-RELATED"/>
    <property type="match status" value="1"/>
</dbReference>
<dbReference type="InterPro" id="IPR005835">
    <property type="entry name" value="NTP_transferase_dom"/>
</dbReference>
<dbReference type="PANTHER" id="PTHR19288:SF46">
    <property type="entry name" value="HALOACID DEHALOGENASE-LIKE HYDROLASE DOMAIN-CONTAINING PROTEIN 2"/>
    <property type="match status" value="1"/>
</dbReference>